<keyword evidence="2" id="KW-1185">Reference proteome</keyword>
<dbReference type="Pfam" id="PF10123">
    <property type="entry name" value="Mu-like_Pro"/>
    <property type="match status" value="1"/>
</dbReference>
<sequence>MERSTLALALNNQAGSDELSFLALNFQLTETSTLPEKLLLIPAETFSGLDGRAWNNPTPESVVATTRHIGRDIPIDIEHATELKGPKGEPAPTQAWIRRDNLEVIDGAIWGRVEWNDNGRQLVEGKAYRYYSLAFYWDQHGNVRSIKSVGLTSTQKPAGIPGAQSSVTSTSRKIKVTRLIPNFL</sequence>
<dbReference type="EMBL" id="BAABFL010000342">
    <property type="protein sequence ID" value="GAA4649957.1"/>
    <property type="molecule type" value="Genomic_DNA"/>
</dbReference>
<evidence type="ECO:0000313" key="2">
    <source>
        <dbReference type="Proteomes" id="UP001500604"/>
    </source>
</evidence>
<reference evidence="2" key="1">
    <citation type="journal article" date="2019" name="Int. J. Syst. Evol. Microbiol.">
        <title>The Global Catalogue of Microorganisms (GCM) 10K type strain sequencing project: providing services to taxonomists for standard genome sequencing and annotation.</title>
        <authorList>
            <consortium name="The Broad Institute Genomics Platform"/>
            <consortium name="The Broad Institute Genome Sequencing Center for Infectious Disease"/>
            <person name="Wu L."/>
            <person name="Ma J."/>
        </authorList>
    </citation>
    <scope>NUCLEOTIDE SEQUENCE [LARGE SCALE GENOMIC DNA]</scope>
    <source>
        <strain evidence="2">JCM 17805</strain>
    </source>
</reference>
<organism evidence="1 2">
    <name type="scientific">Kistimonas scapharcae</name>
    <dbReference type="NCBI Taxonomy" id="1036133"/>
    <lineage>
        <taxon>Bacteria</taxon>
        <taxon>Pseudomonadati</taxon>
        <taxon>Pseudomonadota</taxon>
        <taxon>Gammaproteobacteria</taxon>
        <taxon>Oceanospirillales</taxon>
        <taxon>Endozoicomonadaceae</taxon>
        <taxon>Kistimonas</taxon>
    </lineage>
</organism>
<evidence type="ECO:0000313" key="1">
    <source>
        <dbReference type="EMBL" id="GAA4649957.1"/>
    </source>
</evidence>
<protein>
    <submittedName>
        <fullName evidence="1">Uncharacterized protein</fullName>
    </submittedName>
</protein>
<accession>A0ABP8V2A0</accession>
<gene>
    <name evidence="1" type="ORF">GCM10023116_22400</name>
</gene>
<dbReference type="RefSeq" id="WP_345196017.1">
    <property type="nucleotide sequence ID" value="NZ_BAABFL010000342.1"/>
</dbReference>
<dbReference type="InterPro" id="IPR012106">
    <property type="entry name" value="Phage_Mu_Gp1"/>
</dbReference>
<name>A0ABP8V2A0_9GAMM</name>
<comment type="caution">
    <text evidence="1">The sequence shown here is derived from an EMBL/GenBank/DDBJ whole genome shotgun (WGS) entry which is preliminary data.</text>
</comment>
<proteinExistence type="predicted"/>
<dbReference type="Proteomes" id="UP001500604">
    <property type="component" value="Unassembled WGS sequence"/>
</dbReference>